<dbReference type="PANTHER" id="PTHR24096:SF420">
    <property type="entry name" value="LONG-CHAIN-FATTY-ACID--COA LIGASE-RELATED"/>
    <property type="match status" value="1"/>
</dbReference>
<reference evidence="2 3" key="1">
    <citation type="journal article" date="2012" name="J. Bacteriol.">
        <title>De Novo Genome Project of Cupriavidus basilensis OR16.</title>
        <authorList>
            <person name="Cserhati M."/>
            <person name="Kriszt B."/>
            <person name="Szoboszlay S."/>
            <person name="Toth A."/>
            <person name="Szabo I."/>
            <person name="Tancsics A."/>
            <person name="Nagy I."/>
            <person name="Horvath B."/>
            <person name="Nagy I."/>
            <person name="Kukolya J."/>
        </authorList>
    </citation>
    <scope>NUCLEOTIDE SEQUENCE [LARGE SCALE GENOMIC DNA]</scope>
    <source>
        <strain evidence="2 3">OR16</strain>
    </source>
</reference>
<comment type="caution">
    <text evidence="2">The sequence shown here is derived from an EMBL/GenBank/DDBJ whole genome shotgun (WGS) entry which is preliminary data.</text>
</comment>
<accession>H1SHN2</accession>
<gene>
    <name evidence="2" type="ORF">OR16_39854</name>
</gene>
<dbReference type="OrthoDB" id="9766486at2"/>
<evidence type="ECO:0000313" key="3">
    <source>
        <dbReference type="Proteomes" id="UP000005808"/>
    </source>
</evidence>
<protein>
    <submittedName>
        <fullName evidence="2">Feruloyl-CoA synthase</fullName>
    </submittedName>
</protein>
<evidence type="ECO:0000313" key="2">
    <source>
        <dbReference type="EMBL" id="EHP37985.1"/>
    </source>
</evidence>
<name>H1SHN2_9BURK</name>
<organism evidence="2 3">
    <name type="scientific">Cupriavidus basilensis OR16</name>
    <dbReference type="NCBI Taxonomy" id="1127483"/>
    <lineage>
        <taxon>Bacteria</taxon>
        <taxon>Pseudomonadati</taxon>
        <taxon>Pseudomonadota</taxon>
        <taxon>Betaproteobacteria</taxon>
        <taxon>Burkholderiales</taxon>
        <taxon>Burkholderiaceae</taxon>
        <taxon>Cupriavidus</taxon>
    </lineage>
</organism>
<dbReference type="GO" id="GO:0016405">
    <property type="term" value="F:CoA-ligase activity"/>
    <property type="evidence" value="ECO:0007669"/>
    <property type="project" value="TreeGrafter"/>
</dbReference>
<dbReference type="InterPro" id="IPR000873">
    <property type="entry name" value="AMP-dep_synth/lig_dom"/>
</dbReference>
<dbReference type="Gene3D" id="3.40.50.12780">
    <property type="entry name" value="N-terminal domain of ligase-like"/>
    <property type="match status" value="1"/>
</dbReference>
<proteinExistence type="predicted"/>
<dbReference type="InterPro" id="IPR042099">
    <property type="entry name" value="ANL_N_sf"/>
</dbReference>
<dbReference type="PROSITE" id="PS00455">
    <property type="entry name" value="AMP_BINDING"/>
    <property type="match status" value="1"/>
</dbReference>
<dbReference type="RefSeq" id="WP_006164079.1">
    <property type="nucleotide sequence ID" value="NZ_AHJE01000169.1"/>
</dbReference>
<dbReference type="PANTHER" id="PTHR24096">
    <property type="entry name" value="LONG-CHAIN-FATTY-ACID--COA LIGASE"/>
    <property type="match status" value="1"/>
</dbReference>
<dbReference type="InterPro" id="IPR020845">
    <property type="entry name" value="AMP-binding_CS"/>
</dbReference>
<dbReference type="AlphaFoldDB" id="H1SHN2"/>
<evidence type="ECO:0000259" key="1">
    <source>
        <dbReference type="Pfam" id="PF00501"/>
    </source>
</evidence>
<dbReference type="Pfam" id="PF00501">
    <property type="entry name" value="AMP-binding"/>
    <property type="match status" value="1"/>
</dbReference>
<dbReference type="PATRIC" id="fig|1127483.3.peg.7924"/>
<dbReference type="EMBL" id="AHJE01000169">
    <property type="protein sequence ID" value="EHP37985.1"/>
    <property type="molecule type" value="Genomic_DNA"/>
</dbReference>
<dbReference type="SUPFAM" id="SSF56801">
    <property type="entry name" value="Acetyl-CoA synthetase-like"/>
    <property type="match status" value="1"/>
</dbReference>
<dbReference type="Proteomes" id="UP000005808">
    <property type="component" value="Unassembled WGS sequence"/>
</dbReference>
<sequence length="629" mass="67476">MNKPLAGHPRAPADHPATPRYKYRPVCFPERRTLVERRPDGTLLLRSDAPANKIPQQGLAGFLPDWAERRGASAAFCERDAQGAWRTITWTELWRQVQSVAAALLELGLGQNRPLMLLSGNSIEQAVLLLAAEYVGVPAAAVSPAYSTISRDFARLKGVAELVPPAALFVQSAASFERAAVIAVDGATAGQHAWSTLAATALTPARLAALDRARAAIRPADTVRVLFTSGSTGVPKGVAIAYSNLNAVTAYHAENLAALVERQPVFLDWLPWHHGLGGVANFARAIVLGATHYIDDGRPVPGLLQRTVRNLREVSPTLFNSVPSAWSALVTELERDPVLARSLLANVVSFGYGGASLPRDVFLRIQRVAEQTVGEHIVFGSGLGSTETTAMGVSCTWATDDVGNIGVPMPGAEIKLVPLDGGDGRYEIRMRGPFVFSGYVKRPDLTAAAFDDEGYFCLGDAVRLVDPADPARGLVFAGRVVEDFKLANGTWVRTGAVRLALIDQCAPLISDAVICGHDHNYLAALAWPNLAGCRALAPELAELDAQALVQHPLVVNALCECLRRQGSQGNESASLSVQRLMLMAEPPSIDANEMAEKGYVNQAATRARRAHLVEQLFHAEPQAHVARTR</sequence>
<feature type="domain" description="AMP-dependent synthetase/ligase" evidence="1">
    <location>
        <begin position="66"/>
        <end position="439"/>
    </location>
</feature>